<evidence type="ECO:0000256" key="1">
    <source>
        <dbReference type="SAM" id="MobiDB-lite"/>
    </source>
</evidence>
<dbReference type="Gramene" id="KJB14383">
    <property type="protein sequence ID" value="KJB14383"/>
    <property type="gene ID" value="B456_002G122400"/>
</dbReference>
<feature type="compositionally biased region" description="Basic residues" evidence="1">
    <location>
        <begin position="81"/>
        <end position="93"/>
    </location>
</feature>
<name>A0A0D2NLY8_GOSRA</name>
<dbReference type="eggNOG" id="ENOG502S556">
    <property type="taxonomic scope" value="Eukaryota"/>
</dbReference>
<dbReference type="PANTHER" id="PTHR34660:SF7">
    <property type="entry name" value="DNA LIGASE-LIKE PROTEIN"/>
    <property type="match status" value="1"/>
</dbReference>
<proteinExistence type="predicted"/>
<accession>A0A0D2NLY8</accession>
<dbReference type="PANTHER" id="PTHR34660">
    <property type="entry name" value="MYB-LIKE PROTEIN X"/>
    <property type="match status" value="1"/>
</dbReference>
<feature type="region of interest" description="Disordered" evidence="1">
    <location>
        <begin position="77"/>
        <end position="101"/>
    </location>
</feature>
<evidence type="ECO:0000313" key="3">
    <source>
        <dbReference type="Proteomes" id="UP000032304"/>
    </source>
</evidence>
<evidence type="ECO:0000313" key="2">
    <source>
        <dbReference type="EMBL" id="KJB14383.1"/>
    </source>
</evidence>
<reference evidence="2 3" key="1">
    <citation type="journal article" date="2012" name="Nature">
        <title>Repeated polyploidization of Gossypium genomes and the evolution of spinnable cotton fibres.</title>
        <authorList>
            <person name="Paterson A.H."/>
            <person name="Wendel J.F."/>
            <person name="Gundlach H."/>
            <person name="Guo H."/>
            <person name="Jenkins J."/>
            <person name="Jin D."/>
            <person name="Llewellyn D."/>
            <person name="Showmaker K.C."/>
            <person name="Shu S."/>
            <person name="Udall J."/>
            <person name="Yoo M.J."/>
            <person name="Byers R."/>
            <person name="Chen W."/>
            <person name="Doron-Faigenboim A."/>
            <person name="Duke M.V."/>
            <person name="Gong L."/>
            <person name="Grimwood J."/>
            <person name="Grover C."/>
            <person name="Grupp K."/>
            <person name="Hu G."/>
            <person name="Lee T.H."/>
            <person name="Li J."/>
            <person name="Lin L."/>
            <person name="Liu T."/>
            <person name="Marler B.S."/>
            <person name="Page J.T."/>
            <person name="Roberts A.W."/>
            <person name="Romanel E."/>
            <person name="Sanders W.S."/>
            <person name="Szadkowski E."/>
            <person name="Tan X."/>
            <person name="Tang H."/>
            <person name="Xu C."/>
            <person name="Wang J."/>
            <person name="Wang Z."/>
            <person name="Zhang D."/>
            <person name="Zhang L."/>
            <person name="Ashrafi H."/>
            <person name="Bedon F."/>
            <person name="Bowers J.E."/>
            <person name="Brubaker C.L."/>
            <person name="Chee P.W."/>
            <person name="Das S."/>
            <person name="Gingle A.R."/>
            <person name="Haigler C.H."/>
            <person name="Harker D."/>
            <person name="Hoffmann L.V."/>
            <person name="Hovav R."/>
            <person name="Jones D.C."/>
            <person name="Lemke C."/>
            <person name="Mansoor S."/>
            <person name="ur Rahman M."/>
            <person name="Rainville L.N."/>
            <person name="Rambani A."/>
            <person name="Reddy U.K."/>
            <person name="Rong J.K."/>
            <person name="Saranga Y."/>
            <person name="Scheffler B.E."/>
            <person name="Scheffler J.A."/>
            <person name="Stelly D.M."/>
            <person name="Triplett B.A."/>
            <person name="Van Deynze A."/>
            <person name="Vaslin M.F."/>
            <person name="Waghmare V.N."/>
            <person name="Walford S.A."/>
            <person name="Wright R.J."/>
            <person name="Zaki E.A."/>
            <person name="Zhang T."/>
            <person name="Dennis E.S."/>
            <person name="Mayer K.F."/>
            <person name="Peterson D.G."/>
            <person name="Rokhsar D.S."/>
            <person name="Wang X."/>
            <person name="Schmutz J."/>
        </authorList>
    </citation>
    <scope>NUCLEOTIDE SEQUENCE [LARGE SCALE GENOMIC DNA]</scope>
</reference>
<dbReference type="KEGG" id="gra:105784278"/>
<organism evidence="2 3">
    <name type="scientific">Gossypium raimondii</name>
    <name type="common">Peruvian cotton</name>
    <name type="synonym">Gossypium klotzschianum subsp. raimondii</name>
    <dbReference type="NCBI Taxonomy" id="29730"/>
    <lineage>
        <taxon>Eukaryota</taxon>
        <taxon>Viridiplantae</taxon>
        <taxon>Streptophyta</taxon>
        <taxon>Embryophyta</taxon>
        <taxon>Tracheophyta</taxon>
        <taxon>Spermatophyta</taxon>
        <taxon>Magnoliopsida</taxon>
        <taxon>eudicotyledons</taxon>
        <taxon>Gunneridae</taxon>
        <taxon>Pentapetalae</taxon>
        <taxon>rosids</taxon>
        <taxon>malvids</taxon>
        <taxon>Malvales</taxon>
        <taxon>Malvaceae</taxon>
        <taxon>Malvoideae</taxon>
        <taxon>Gossypium</taxon>
    </lineage>
</organism>
<sequence>MKSLVIRVCLEEWELGVCIHSLIDLDRTLNQCEITPSPPNFNFLEAIVIFWSSIPACLNFILCCAIKLEREKVLPKTEQKLHKKREKEKKKERKEKDKTQGAIKKLKKLDDVLDAYKDDQLERSDLTEEHEPPVCYISDGSQNSHKRKRETASYNECRVDGNIIKIRFSLKKPRASDASISSEEPACSSSGRTDSIQEPSCTIASVPEQKLRHDDRRKEQGSSSSGTLLEAALQYKTLIEDWMPPLLEAELNDGGDEDWLLTKKQLGKPAAKRPDDNDHTCVASASLHPCAHFLPAAEIYALPYTVPF</sequence>
<dbReference type="AlphaFoldDB" id="A0A0D2NLY8"/>
<dbReference type="EMBL" id="CM001741">
    <property type="protein sequence ID" value="KJB14383.1"/>
    <property type="molecule type" value="Genomic_DNA"/>
</dbReference>
<feature type="compositionally biased region" description="Low complexity" evidence="1">
    <location>
        <begin position="178"/>
        <end position="190"/>
    </location>
</feature>
<feature type="compositionally biased region" description="Basic and acidic residues" evidence="1">
    <location>
        <begin position="209"/>
        <end position="220"/>
    </location>
</feature>
<keyword evidence="3" id="KW-1185">Reference proteome</keyword>
<feature type="compositionally biased region" description="Basic and acidic residues" evidence="1">
    <location>
        <begin position="123"/>
        <end position="132"/>
    </location>
</feature>
<dbReference type="Proteomes" id="UP000032304">
    <property type="component" value="Chromosome 2"/>
</dbReference>
<gene>
    <name evidence="2" type="ORF">B456_002G122400</name>
</gene>
<protein>
    <submittedName>
        <fullName evidence="2">Uncharacterized protein</fullName>
    </submittedName>
</protein>
<feature type="region of interest" description="Disordered" evidence="1">
    <location>
        <begin position="174"/>
        <end position="225"/>
    </location>
</feature>
<dbReference type="STRING" id="29730.A0A0D2NLY8"/>
<dbReference type="OrthoDB" id="778084at2759"/>
<feature type="compositionally biased region" description="Polar residues" evidence="1">
    <location>
        <begin position="191"/>
        <end position="203"/>
    </location>
</feature>
<feature type="region of interest" description="Disordered" evidence="1">
    <location>
        <begin position="123"/>
        <end position="152"/>
    </location>
</feature>